<evidence type="ECO:0000256" key="4">
    <source>
        <dbReference type="ARBA" id="ARBA00023157"/>
    </source>
</evidence>
<name>A0A7I8XQD2_BURXY</name>
<dbReference type="Pfam" id="PF00396">
    <property type="entry name" value="Granulin"/>
    <property type="match status" value="3"/>
</dbReference>
<feature type="signal peptide" evidence="5">
    <location>
        <begin position="1"/>
        <end position="21"/>
    </location>
</feature>
<evidence type="ECO:0000256" key="1">
    <source>
        <dbReference type="ARBA" id="ARBA00004613"/>
    </source>
</evidence>
<dbReference type="PANTHER" id="PTHR12274:SF3">
    <property type="entry name" value="PROGRANULIN"/>
    <property type="match status" value="1"/>
</dbReference>
<protein>
    <submittedName>
        <fullName evidence="7">(pine wood nematode) hypothetical protein</fullName>
    </submittedName>
</protein>
<evidence type="ECO:0000256" key="3">
    <source>
        <dbReference type="ARBA" id="ARBA00022525"/>
    </source>
</evidence>
<evidence type="ECO:0000259" key="6">
    <source>
        <dbReference type="PROSITE" id="PS00799"/>
    </source>
</evidence>
<reference evidence="7" key="1">
    <citation type="submission" date="2020-09" db="EMBL/GenBank/DDBJ databases">
        <authorList>
            <person name="Kikuchi T."/>
        </authorList>
    </citation>
    <scope>NUCLEOTIDE SEQUENCE</scope>
    <source>
        <strain evidence="7">Ka4C1</strain>
    </source>
</reference>
<accession>A0A7I8XQD2</accession>
<keyword evidence="4" id="KW-1015">Disulfide bond</keyword>
<dbReference type="EMBL" id="CAJFDI010000001">
    <property type="protein sequence ID" value="CAD5211213.1"/>
    <property type="molecule type" value="Genomic_DNA"/>
</dbReference>
<dbReference type="AlphaFoldDB" id="A0A7I8XQD2"/>
<evidence type="ECO:0000313" key="8">
    <source>
        <dbReference type="Proteomes" id="UP000659654"/>
    </source>
</evidence>
<keyword evidence="3" id="KW-0964">Secreted</keyword>
<dbReference type="SUPFAM" id="SSF57277">
    <property type="entry name" value="Granulin repeat"/>
    <property type="match status" value="1"/>
</dbReference>
<keyword evidence="8" id="KW-1185">Reference proteome</keyword>
<gene>
    <name evidence="7" type="ORF">BXYJ_LOCUS2316</name>
</gene>
<proteinExistence type="inferred from homology"/>
<organism evidence="7 8">
    <name type="scientific">Bursaphelenchus xylophilus</name>
    <name type="common">Pinewood nematode worm</name>
    <name type="synonym">Aphelenchoides xylophilus</name>
    <dbReference type="NCBI Taxonomy" id="6326"/>
    <lineage>
        <taxon>Eukaryota</taxon>
        <taxon>Metazoa</taxon>
        <taxon>Ecdysozoa</taxon>
        <taxon>Nematoda</taxon>
        <taxon>Chromadorea</taxon>
        <taxon>Rhabditida</taxon>
        <taxon>Tylenchina</taxon>
        <taxon>Tylenchomorpha</taxon>
        <taxon>Aphelenchoidea</taxon>
        <taxon>Aphelenchoididae</taxon>
        <taxon>Bursaphelenchus</taxon>
    </lineage>
</organism>
<dbReference type="Gene3D" id="2.10.25.160">
    <property type="entry name" value="Granulin"/>
    <property type="match status" value="3"/>
</dbReference>
<feature type="domain" description="Granulins" evidence="6">
    <location>
        <begin position="53"/>
        <end position="66"/>
    </location>
</feature>
<dbReference type="InterPro" id="IPR000118">
    <property type="entry name" value="Granulin"/>
</dbReference>
<comment type="caution">
    <text evidence="7">The sequence shown here is derived from an EMBL/GenBank/DDBJ whole genome shotgun (WGS) entry which is preliminary data.</text>
</comment>
<sequence>MRWTPLLLLPLLAVADEEVRCSDGKSVCPSETTCCVLSTGGFGCCPMPDAVCCSDKLHCCPSGMECDTKEAKCNYGPFTQPMLKKLPARVEDSGCDDPTFSCPDGTTCCSAPGSLPGCCPLPNAVCCSDGQHCCPHKTTCDIAEQECLTAFDEIPWFKGFQAFKNSREAKLNHRKSLKCTGDSKRCLNSLSGHEFCCPFHDGVCCEGKSKCCPSGFTCSRDSEDCVKDQNGVFISMKMYP</sequence>
<dbReference type="InterPro" id="IPR039036">
    <property type="entry name" value="Granulin_fam"/>
</dbReference>
<dbReference type="InterPro" id="IPR037277">
    <property type="entry name" value="Granulin_sf"/>
</dbReference>
<evidence type="ECO:0000256" key="2">
    <source>
        <dbReference type="ARBA" id="ARBA00010093"/>
    </source>
</evidence>
<dbReference type="GO" id="GO:0005576">
    <property type="term" value="C:extracellular region"/>
    <property type="evidence" value="ECO:0007669"/>
    <property type="project" value="UniProtKB-SubCell"/>
</dbReference>
<dbReference type="SMR" id="A0A7I8XQD2"/>
<dbReference type="PANTHER" id="PTHR12274">
    <property type="entry name" value="GRANULIN"/>
    <property type="match status" value="1"/>
</dbReference>
<evidence type="ECO:0000256" key="5">
    <source>
        <dbReference type="SAM" id="SignalP"/>
    </source>
</evidence>
<keyword evidence="5" id="KW-0732">Signal</keyword>
<dbReference type="PROSITE" id="PS00799">
    <property type="entry name" value="GRANULINS"/>
    <property type="match status" value="2"/>
</dbReference>
<feature type="chain" id="PRO_5036204568" evidence="5">
    <location>
        <begin position="22"/>
        <end position="240"/>
    </location>
</feature>
<comment type="similarity">
    <text evidence="2">Belongs to the granulin family.</text>
</comment>
<dbReference type="Proteomes" id="UP000659654">
    <property type="component" value="Unassembled WGS sequence"/>
</dbReference>
<evidence type="ECO:0000313" key="7">
    <source>
        <dbReference type="EMBL" id="CAD5211213.1"/>
    </source>
</evidence>
<comment type="subcellular location">
    <subcellularLocation>
        <location evidence="1">Secreted</location>
    </subcellularLocation>
</comment>
<dbReference type="Proteomes" id="UP000582659">
    <property type="component" value="Unassembled WGS sequence"/>
</dbReference>
<dbReference type="EMBL" id="CAJFCV020000001">
    <property type="protein sequence ID" value="CAG9087875.1"/>
    <property type="molecule type" value="Genomic_DNA"/>
</dbReference>
<feature type="domain" description="Granulins" evidence="6">
    <location>
        <begin position="127"/>
        <end position="140"/>
    </location>
</feature>
<dbReference type="OrthoDB" id="5854875at2759"/>
<dbReference type="SMART" id="SM00277">
    <property type="entry name" value="GRAN"/>
    <property type="match status" value="3"/>
</dbReference>